<dbReference type="GO" id="GO:0016491">
    <property type="term" value="F:oxidoreductase activity"/>
    <property type="evidence" value="ECO:0007669"/>
    <property type="project" value="InterPro"/>
</dbReference>
<dbReference type="AlphaFoldDB" id="A0AAI9TA27"/>
<feature type="domain" description="EthD" evidence="2">
    <location>
        <begin position="66"/>
        <end position="175"/>
    </location>
</feature>
<protein>
    <recommendedName>
        <fullName evidence="2">EthD domain-containing protein</fullName>
    </recommendedName>
</protein>
<evidence type="ECO:0000259" key="2">
    <source>
        <dbReference type="Pfam" id="PF07110"/>
    </source>
</evidence>
<proteinExistence type="inferred from homology"/>
<dbReference type="Gene3D" id="3.30.70.100">
    <property type="match status" value="1"/>
</dbReference>
<sequence>MDDFRNTTPYTPAYPALHRSLRYKVTTESKTPREITGLLYPSIKFLSTTVQDFKMPVKMLVFLYRNPHLTPEEFKKCYEAHIKLVKKIAGADFPLSHHRNYISRNTVETPPDGSTARNAFTPATILRGRQPDFDFDAYAELTFSDQVAYQAFAAKIYAPDAAAQITADGDKFLDRLKMGIALVGEVRVTVK</sequence>
<dbReference type="Proteomes" id="UP001227192">
    <property type="component" value="Unassembled WGS sequence"/>
</dbReference>
<dbReference type="InterPro" id="IPR009799">
    <property type="entry name" value="EthD_dom"/>
</dbReference>
<dbReference type="Pfam" id="PF07110">
    <property type="entry name" value="EthD"/>
    <property type="match status" value="1"/>
</dbReference>
<evidence type="ECO:0000313" key="3">
    <source>
        <dbReference type="EMBL" id="KAJ9483188.1"/>
    </source>
</evidence>
<dbReference type="SUPFAM" id="SSF54909">
    <property type="entry name" value="Dimeric alpha+beta barrel"/>
    <property type="match status" value="1"/>
</dbReference>
<comment type="similarity">
    <text evidence="1">Belongs to the tpcK family.</text>
</comment>
<dbReference type="EMBL" id="LACB01000458">
    <property type="protein sequence ID" value="KAJ9483188.1"/>
    <property type="molecule type" value="Genomic_DNA"/>
</dbReference>
<reference evidence="3" key="2">
    <citation type="journal article" date="2016" name="Fungal Biol.">
        <title>Ochratoxin A production by Penicillium thymicola.</title>
        <authorList>
            <person name="Nguyen H.D.T."/>
            <person name="McMullin D.R."/>
            <person name="Ponomareva E."/>
            <person name="Riley R."/>
            <person name="Pomraning K.R."/>
            <person name="Baker S.E."/>
            <person name="Seifert K.A."/>
        </authorList>
    </citation>
    <scope>NUCLEOTIDE SEQUENCE</scope>
    <source>
        <strain evidence="3">DAOM 180753</strain>
    </source>
</reference>
<evidence type="ECO:0000313" key="4">
    <source>
        <dbReference type="Proteomes" id="UP001227192"/>
    </source>
</evidence>
<name>A0AAI9TA27_PENTH</name>
<organism evidence="3 4">
    <name type="scientific">Penicillium thymicola</name>
    <dbReference type="NCBI Taxonomy" id="293382"/>
    <lineage>
        <taxon>Eukaryota</taxon>
        <taxon>Fungi</taxon>
        <taxon>Dikarya</taxon>
        <taxon>Ascomycota</taxon>
        <taxon>Pezizomycotina</taxon>
        <taxon>Eurotiomycetes</taxon>
        <taxon>Eurotiomycetidae</taxon>
        <taxon>Eurotiales</taxon>
        <taxon>Aspergillaceae</taxon>
        <taxon>Penicillium</taxon>
    </lineage>
</organism>
<reference evidence="3" key="1">
    <citation type="submission" date="2015-06" db="EMBL/GenBank/DDBJ databases">
        <authorList>
            <person name="Nguyen H."/>
        </authorList>
    </citation>
    <scope>NUCLEOTIDE SEQUENCE</scope>
    <source>
        <strain evidence="3">DAOM 180753</strain>
    </source>
</reference>
<comment type="caution">
    <text evidence="3">The sequence shown here is derived from an EMBL/GenBank/DDBJ whole genome shotgun (WGS) entry which is preliminary data.</text>
</comment>
<keyword evidence="4" id="KW-1185">Reference proteome</keyword>
<dbReference type="InterPro" id="IPR011008">
    <property type="entry name" value="Dimeric_a/b-barrel"/>
</dbReference>
<gene>
    <name evidence="3" type="ORF">VN97_g10222</name>
</gene>
<accession>A0AAI9TA27</accession>
<evidence type="ECO:0000256" key="1">
    <source>
        <dbReference type="ARBA" id="ARBA00005986"/>
    </source>
</evidence>